<evidence type="ECO:0000313" key="3">
    <source>
        <dbReference type="EMBL" id="KYP49535.1"/>
    </source>
</evidence>
<keyword evidence="2" id="KW-1133">Transmembrane helix</keyword>
<keyword evidence="2" id="KW-0812">Transmembrane</keyword>
<dbReference type="STRING" id="3821.A0A151S3X4"/>
<evidence type="ECO:0000256" key="1">
    <source>
        <dbReference type="ARBA" id="ARBA00008572"/>
    </source>
</evidence>
<dbReference type="Gene3D" id="1.20.1740.10">
    <property type="entry name" value="Amino acid/polyamine transporter I"/>
    <property type="match status" value="1"/>
</dbReference>
<feature type="transmembrane region" description="Helical" evidence="2">
    <location>
        <begin position="47"/>
        <end position="67"/>
    </location>
</feature>
<sequence length="97" mass="10718">MKARSSHERKKTLNWWDLIWFGIGTVIGSGIFVLTGLEAKTEAGPTVVLSYVVPGVSALYFVFCYTVEIPVAGSFSRTLAFIIYLLGSRALFCYLSD</sequence>
<keyword evidence="4" id="KW-1185">Reference proteome</keyword>
<dbReference type="EMBL" id="KQ483474">
    <property type="protein sequence ID" value="KYP49535.1"/>
    <property type="molecule type" value="Genomic_DNA"/>
</dbReference>
<keyword evidence="2" id="KW-0472">Membrane</keyword>
<dbReference type="Gramene" id="C.cajan_26895.t">
    <property type="protein sequence ID" value="C.cajan_26895.t.cds1"/>
    <property type="gene ID" value="C.cajan_26895"/>
</dbReference>
<dbReference type="GO" id="GO:0015189">
    <property type="term" value="F:L-lysine transmembrane transporter activity"/>
    <property type="evidence" value="ECO:0007669"/>
    <property type="project" value="TreeGrafter"/>
</dbReference>
<feature type="transmembrane region" description="Helical" evidence="2">
    <location>
        <begin position="79"/>
        <end position="96"/>
    </location>
</feature>
<accession>A0A151S3X4</accession>
<dbReference type="Proteomes" id="UP000075243">
    <property type="component" value="Unassembled WGS sequence"/>
</dbReference>
<proteinExistence type="inferred from homology"/>
<organism evidence="3 4">
    <name type="scientific">Cajanus cajan</name>
    <name type="common">Pigeon pea</name>
    <name type="synonym">Cajanus indicus</name>
    <dbReference type="NCBI Taxonomy" id="3821"/>
    <lineage>
        <taxon>Eukaryota</taxon>
        <taxon>Viridiplantae</taxon>
        <taxon>Streptophyta</taxon>
        <taxon>Embryophyta</taxon>
        <taxon>Tracheophyta</taxon>
        <taxon>Spermatophyta</taxon>
        <taxon>Magnoliopsida</taxon>
        <taxon>eudicotyledons</taxon>
        <taxon>Gunneridae</taxon>
        <taxon>Pentapetalae</taxon>
        <taxon>rosids</taxon>
        <taxon>fabids</taxon>
        <taxon>Fabales</taxon>
        <taxon>Fabaceae</taxon>
        <taxon>Papilionoideae</taxon>
        <taxon>50 kb inversion clade</taxon>
        <taxon>NPAAA clade</taxon>
        <taxon>indigoferoid/millettioid clade</taxon>
        <taxon>Phaseoleae</taxon>
        <taxon>Cajanus</taxon>
    </lineage>
</organism>
<dbReference type="AlphaFoldDB" id="A0A151S3X4"/>
<feature type="transmembrane region" description="Helical" evidence="2">
    <location>
        <begin position="12"/>
        <end position="35"/>
    </location>
</feature>
<name>A0A151S3X4_CAJCA</name>
<gene>
    <name evidence="3" type="ORF">KK1_028731</name>
</gene>
<dbReference type="GO" id="GO:0005313">
    <property type="term" value="F:L-glutamate transmembrane transporter activity"/>
    <property type="evidence" value="ECO:0007669"/>
    <property type="project" value="TreeGrafter"/>
</dbReference>
<evidence type="ECO:0000256" key="2">
    <source>
        <dbReference type="SAM" id="Phobius"/>
    </source>
</evidence>
<dbReference type="GO" id="GO:0005886">
    <property type="term" value="C:plasma membrane"/>
    <property type="evidence" value="ECO:0007669"/>
    <property type="project" value="TreeGrafter"/>
</dbReference>
<comment type="similarity">
    <text evidence="1">Belongs to the amino acid-polyamine-organocation (APC) superfamily. Cationic amino acid transporter (CAT) (TC 2.A.3.3) family.</text>
</comment>
<dbReference type="PANTHER" id="PTHR43243:SF77">
    <property type="entry name" value="CATIONIC AMINO ACID TRANSPORTER"/>
    <property type="match status" value="1"/>
</dbReference>
<protein>
    <submittedName>
        <fullName evidence="3">Amino acid permease yfnA</fullName>
    </submittedName>
</protein>
<reference evidence="3" key="1">
    <citation type="journal article" date="2012" name="Nat. Biotechnol.">
        <title>Draft genome sequence of pigeonpea (Cajanus cajan), an orphan legume crop of resource-poor farmers.</title>
        <authorList>
            <person name="Varshney R.K."/>
            <person name="Chen W."/>
            <person name="Li Y."/>
            <person name="Bharti A.K."/>
            <person name="Saxena R.K."/>
            <person name="Schlueter J.A."/>
            <person name="Donoghue M.T."/>
            <person name="Azam S."/>
            <person name="Fan G."/>
            <person name="Whaley A.M."/>
            <person name="Farmer A.D."/>
            <person name="Sheridan J."/>
            <person name="Iwata A."/>
            <person name="Tuteja R."/>
            <person name="Penmetsa R.V."/>
            <person name="Wu W."/>
            <person name="Upadhyaya H.D."/>
            <person name="Yang S.P."/>
            <person name="Shah T."/>
            <person name="Saxena K.B."/>
            <person name="Michael T."/>
            <person name="McCombie W.R."/>
            <person name="Yang B."/>
            <person name="Zhang G."/>
            <person name="Yang H."/>
            <person name="Wang J."/>
            <person name="Spillane C."/>
            <person name="Cook D.R."/>
            <person name="May G.D."/>
            <person name="Xu X."/>
            <person name="Jackson S.A."/>
        </authorList>
    </citation>
    <scope>NUCLEOTIDE SEQUENCE [LARGE SCALE GENOMIC DNA]</scope>
</reference>
<evidence type="ECO:0000313" key="4">
    <source>
        <dbReference type="Proteomes" id="UP000075243"/>
    </source>
</evidence>
<dbReference type="PANTHER" id="PTHR43243">
    <property type="entry name" value="INNER MEMBRANE TRANSPORTER YGJI-RELATED"/>
    <property type="match status" value="1"/>
</dbReference>